<dbReference type="InterPro" id="IPR052720">
    <property type="entry name" value="Glycosyl_hydrolase_97"/>
</dbReference>
<protein>
    <submittedName>
        <fullName evidence="8">Glycoside hydrolase family 97 protein</fullName>
        <ecNumber evidence="8">3.2.1.-</ecNumber>
    </submittedName>
</protein>
<feature type="domain" description="Glycosyl-hydrolase 97 C-terminal oligomerisation" evidence="7">
    <location>
        <begin position="596"/>
        <end position="696"/>
    </location>
</feature>
<keyword evidence="9" id="KW-1185">Reference proteome</keyword>
<proteinExistence type="predicted"/>
<dbReference type="SUPFAM" id="SSF51445">
    <property type="entry name" value="(Trans)glycosidases"/>
    <property type="match status" value="1"/>
</dbReference>
<evidence type="ECO:0000259" key="5">
    <source>
        <dbReference type="Pfam" id="PF10566"/>
    </source>
</evidence>
<evidence type="ECO:0000313" key="8">
    <source>
        <dbReference type="EMBL" id="MFD2919601.1"/>
    </source>
</evidence>
<feature type="chain" id="PRO_5047384480" evidence="4">
    <location>
        <begin position="20"/>
        <end position="699"/>
    </location>
</feature>
<feature type="signal peptide" evidence="4">
    <location>
        <begin position="1"/>
        <end position="19"/>
    </location>
</feature>
<dbReference type="InterPro" id="IPR029483">
    <property type="entry name" value="GH97_C"/>
</dbReference>
<dbReference type="InterPro" id="IPR013785">
    <property type="entry name" value="Aldolase_TIM"/>
</dbReference>
<evidence type="ECO:0000313" key="9">
    <source>
        <dbReference type="Proteomes" id="UP001597511"/>
    </source>
</evidence>
<dbReference type="Proteomes" id="UP001597511">
    <property type="component" value="Unassembled WGS sequence"/>
</dbReference>
<dbReference type="Pfam" id="PF14509">
    <property type="entry name" value="GH97_C"/>
    <property type="match status" value="1"/>
</dbReference>
<reference evidence="9" key="1">
    <citation type="journal article" date="2019" name="Int. J. Syst. Evol. Microbiol.">
        <title>The Global Catalogue of Microorganisms (GCM) 10K type strain sequencing project: providing services to taxonomists for standard genome sequencing and annotation.</title>
        <authorList>
            <consortium name="The Broad Institute Genomics Platform"/>
            <consortium name="The Broad Institute Genome Sequencing Center for Infectious Disease"/>
            <person name="Wu L."/>
            <person name="Ma J."/>
        </authorList>
    </citation>
    <scope>NUCLEOTIDE SEQUENCE [LARGE SCALE GENOMIC DNA]</scope>
    <source>
        <strain evidence="9">KCTC 23299</strain>
    </source>
</reference>
<dbReference type="PANTHER" id="PTHR35803">
    <property type="entry name" value="GLUCAN 1,4-ALPHA-GLUCOSIDASE SUSB-RELATED"/>
    <property type="match status" value="1"/>
</dbReference>
<evidence type="ECO:0000256" key="1">
    <source>
        <dbReference type="ARBA" id="ARBA00001913"/>
    </source>
</evidence>
<evidence type="ECO:0000259" key="6">
    <source>
        <dbReference type="Pfam" id="PF14508"/>
    </source>
</evidence>
<sequence>MKNLLVLFCLVLLQVVTRAQQISSPDGQLQLQFKLTDSVPYYQLSFKNKLLVNNSKLGLTLKEGASLHGGFTISDQQQNTFNEQWQPVLGEVKSITNHYNELLVTLQQPKEKRSIRIRFRLFNDGLGFRYEFPEQQNLNYFVITEEDTEIKLTEDYTAWWIPGDYDTEEYNYTRSTLSAIPALFDKSYDGNASQKIVPLSVQTPVQLKSPDGKVYVNIHEAALIGYPGYCLNIDAKNYTFKAHLTPDGQGNKGYIQTPFHTPWRTIVVADNAPAMLSSKLILNLNDPTPYTSTDWIKPVKYVGVWWEMIFGQKSWSYTNLDNVHLGKTDYTKTTPNGTHGANNSYVKKYIDFAAKHGFDGVLVEGWNEGWEDWFGKSKEYVFDFVTPYPDFDLKELNAYAHAKGVKIIMHHETSSAVTNYERHLDTAFKLMRNYGYNAVKTGYVGNIIPRGEHHYSQWMIEHYQRVVDKAAQYKMMVNSHESVHPTGLHRTYPNWIAAEAARGTEYEAFGGNNPDHQTILPFTRFMGGPMDYTPGIFQTQLSYYKKDDTRFVKTTLVKQLALYVVMYSPLQMAADIIDNYERFPDAFRFIKDVAVDWDDTKILAAEPGDYILTSRKAKGKDDWFVGGITDENARTLDIQFSFLDPGAKYEAIIYEDAKDAHYITNPQAYHIYKKTITSKTKIAQKLAPSGGVAISIRKL</sequence>
<comment type="caution">
    <text evidence="8">The sequence shown here is derived from an EMBL/GenBank/DDBJ whole genome shotgun (WGS) entry which is preliminary data.</text>
</comment>
<dbReference type="EMBL" id="JBHUOZ010000001">
    <property type="protein sequence ID" value="MFD2919601.1"/>
    <property type="molecule type" value="Genomic_DNA"/>
</dbReference>
<comment type="cofactor">
    <cofactor evidence="1">
        <name>Ca(2+)</name>
        <dbReference type="ChEBI" id="CHEBI:29108"/>
    </cofactor>
</comment>
<evidence type="ECO:0000259" key="7">
    <source>
        <dbReference type="Pfam" id="PF14509"/>
    </source>
</evidence>
<comment type="subunit">
    <text evidence="2">Monomer.</text>
</comment>
<name>A0ABW6A3Z4_9BACT</name>
<dbReference type="InterPro" id="IPR017853">
    <property type="entry name" value="GH"/>
</dbReference>
<dbReference type="Pfam" id="PF14508">
    <property type="entry name" value="GH97_N"/>
    <property type="match status" value="1"/>
</dbReference>
<accession>A0ABW6A3Z4</accession>
<dbReference type="Gene3D" id="2.70.98.10">
    <property type="match status" value="1"/>
</dbReference>
<keyword evidence="8" id="KW-0326">Glycosidase</keyword>
<feature type="domain" description="Glycosyl-hydrolase 97 N-terminal" evidence="6">
    <location>
        <begin position="22"/>
        <end position="287"/>
    </location>
</feature>
<dbReference type="RefSeq" id="WP_386096949.1">
    <property type="nucleotide sequence ID" value="NZ_JBHUOZ010000001.1"/>
</dbReference>
<keyword evidence="8" id="KW-0378">Hydrolase</keyword>
<organism evidence="8 9">
    <name type="scientific">Terrimonas rubra</name>
    <dbReference type="NCBI Taxonomy" id="1035890"/>
    <lineage>
        <taxon>Bacteria</taxon>
        <taxon>Pseudomonadati</taxon>
        <taxon>Bacteroidota</taxon>
        <taxon>Chitinophagia</taxon>
        <taxon>Chitinophagales</taxon>
        <taxon>Chitinophagaceae</taxon>
        <taxon>Terrimonas</taxon>
    </lineage>
</organism>
<dbReference type="PANTHER" id="PTHR35803:SF1">
    <property type="entry name" value="GLUCAN 1,4-ALPHA-GLUCOSIDASE SUSB"/>
    <property type="match status" value="1"/>
</dbReference>
<evidence type="ECO:0000256" key="3">
    <source>
        <dbReference type="ARBA" id="ARBA00022837"/>
    </source>
</evidence>
<dbReference type="GO" id="GO:0016798">
    <property type="term" value="F:hydrolase activity, acting on glycosyl bonds"/>
    <property type="evidence" value="ECO:0007669"/>
    <property type="project" value="UniProtKB-KW"/>
</dbReference>
<evidence type="ECO:0000256" key="2">
    <source>
        <dbReference type="ARBA" id="ARBA00011245"/>
    </source>
</evidence>
<dbReference type="InterPro" id="IPR029486">
    <property type="entry name" value="GH97_N"/>
</dbReference>
<evidence type="ECO:0000256" key="4">
    <source>
        <dbReference type="SAM" id="SignalP"/>
    </source>
</evidence>
<keyword evidence="3" id="KW-0106">Calcium</keyword>
<dbReference type="EC" id="3.2.1.-" evidence="8"/>
<dbReference type="Gene3D" id="3.20.20.70">
    <property type="entry name" value="Aldolase class I"/>
    <property type="match status" value="1"/>
</dbReference>
<keyword evidence="4" id="KW-0732">Signal</keyword>
<dbReference type="InterPro" id="IPR014718">
    <property type="entry name" value="GH-type_carb-bd"/>
</dbReference>
<feature type="domain" description="Glycosyl-hydrolase 97 catalytic" evidence="5">
    <location>
        <begin position="305"/>
        <end position="501"/>
    </location>
</feature>
<dbReference type="Pfam" id="PF10566">
    <property type="entry name" value="Glyco_hydro_97"/>
    <property type="match status" value="1"/>
</dbReference>
<gene>
    <name evidence="8" type="ORF">ACFS6H_07790</name>
</gene>
<dbReference type="InterPro" id="IPR019563">
    <property type="entry name" value="GH97_catalytic"/>
</dbReference>